<dbReference type="RefSeq" id="WP_380083574.1">
    <property type="nucleotide sequence ID" value="NZ_JBHSWD010000001.1"/>
</dbReference>
<gene>
    <name evidence="1" type="ORF">ACFP81_11420</name>
</gene>
<comment type="caution">
    <text evidence="1">The sequence shown here is derived from an EMBL/GenBank/DDBJ whole genome shotgun (WGS) entry which is preliminary data.</text>
</comment>
<dbReference type="PANTHER" id="PTHR11575">
    <property type="entry name" value="5'-NUCLEOTIDASE-RELATED"/>
    <property type="match status" value="1"/>
</dbReference>
<evidence type="ECO:0000313" key="2">
    <source>
        <dbReference type="Proteomes" id="UP001596297"/>
    </source>
</evidence>
<dbReference type="InterPro" id="IPR029052">
    <property type="entry name" value="Metallo-depent_PP-like"/>
</dbReference>
<proteinExistence type="predicted"/>
<accession>A0ABW1YDZ7</accession>
<keyword evidence="2" id="KW-1185">Reference proteome</keyword>
<dbReference type="Gene3D" id="3.60.21.10">
    <property type="match status" value="1"/>
</dbReference>
<dbReference type="PANTHER" id="PTHR11575:SF24">
    <property type="entry name" value="5'-NUCLEOTIDASE"/>
    <property type="match status" value="1"/>
</dbReference>
<dbReference type="EMBL" id="JBHSWD010000001">
    <property type="protein sequence ID" value="MFC6592543.1"/>
    <property type="molecule type" value="Genomic_DNA"/>
</dbReference>
<dbReference type="Proteomes" id="UP001596297">
    <property type="component" value="Unassembled WGS sequence"/>
</dbReference>
<dbReference type="PROSITE" id="PS51257">
    <property type="entry name" value="PROKAR_LIPOPROTEIN"/>
    <property type="match status" value="1"/>
</dbReference>
<name>A0ABW1YDZ7_9DEIO</name>
<sequence>MKNLLPLTLPLLLTACQPAALPAEKARGVQKLTIVGVNDLHGNLQPSSFRGKQVPDPKDPSKTVSALAGGIEAIGGQLAAIRAENPNTAFVGVGDLTGASPLISALLRDEPTIVAMNKLGMSVSALGNHEFDYGVSELMRLQKGGCASNDPEKACKFGPFAGAEYPYIAANVFDKDGKHVFPLTRWSRSARSTWPLWEPFLKTRPLS</sequence>
<organism evidence="1 2">
    <name type="scientific">Deinococcus lacus</name>
    <dbReference type="NCBI Taxonomy" id="392561"/>
    <lineage>
        <taxon>Bacteria</taxon>
        <taxon>Thermotogati</taxon>
        <taxon>Deinococcota</taxon>
        <taxon>Deinococci</taxon>
        <taxon>Deinococcales</taxon>
        <taxon>Deinococcaceae</taxon>
        <taxon>Deinococcus</taxon>
    </lineage>
</organism>
<evidence type="ECO:0000313" key="1">
    <source>
        <dbReference type="EMBL" id="MFC6592543.1"/>
    </source>
</evidence>
<protein>
    <recommendedName>
        <fullName evidence="3">5'-nucleotidase</fullName>
    </recommendedName>
</protein>
<dbReference type="SUPFAM" id="SSF56300">
    <property type="entry name" value="Metallo-dependent phosphatases"/>
    <property type="match status" value="1"/>
</dbReference>
<reference evidence="2" key="1">
    <citation type="journal article" date="2019" name="Int. J. Syst. Evol. Microbiol.">
        <title>The Global Catalogue of Microorganisms (GCM) 10K type strain sequencing project: providing services to taxonomists for standard genome sequencing and annotation.</title>
        <authorList>
            <consortium name="The Broad Institute Genomics Platform"/>
            <consortium name="The Broad Institute Genome Sequencing Center for Infectious Disease"/>
            <person name="Wu L."/>
            <person name="Ma J."/>
        </authorList>
    </citation>
    <scope>NUCLEOTIDE SEQUENCE [LARGE SCALE GENOMIC DNA]</scope>
    <source>
        <strain evidence="2">CGMCC 1.15772</strain>
    </source>
</reference>
<evidence type="ECO:0008006" key="3">
    <source>
        <dbReference type="Google" id="ProtNLM"/>
    </source>
</evidence>
<dbReference type="InterPro" id="IPR006179">
    <property type="entry name" value="5_nucleotidase/apyrase"/>
</dbReference>